<dbReference type="SUPFAM" id="SSF101322">
    <property type="entry name" value="YcfC-like"/>
    <property type="match status" value="1"/>
</dbReference>
<dbReference type="RefSeq" id="WP_092746866.1">
    <property type="nucleotide sequence ID" value="NZ_FMYL01000002.1"/>
</dbReference>
<accession>A0A1G6GTB4</accession>
<evidence type="ECO:0000313" key="5">
    <source>
        <dbReference type="EMBL" id="SDB85123.1"/>
    </source>
</evidence>
<evidence type="ECO:0000256" key="2">
    <source>
        <dbReference type="ARBA" id="ARBA00022490"/>
    </source>
</evidence>
<evidence type="ECO:0000256" key="3">
    <source>
        <dbReference type="ARBA" id="ARBA00023136"/>
    </source>
</evidence>
<dbReference type="Pfam" id="PF04356">
    <property type="entry name" value="DUF489"/>
    <property type="match status" value="1"/>
</dbReference>
<protein>
    <recommendedName>
        <fullName evidence="4">High frequency lysogenization protein HflD homolog</fullName>
    </recommendedName>
</protein>
<evidence type="ECO:0000256" key="1">
    <source>
        <dbReference type="ARBA" id="ARBA00022475"/>
    </source>
</evidence>
<name>A0A1G6GTB4_9GAMM</name>
<sequence>MVDQPFQQPSILTDAQSRTLALAGVFQAAQLTHLTALAGTQRSSDSCAFYFEQLIKASLNIRPSSNQPSKLNPLDLFGHFNSLTLGLQNLEDSVNQPFSPHHKAKTPKLPQAKLATTYAISLLQLEKKIYSNPIFVEKITQTQQKILKQLSFFDQNYLHPSIIANLAQTYLDTAAQIEPRILVRGSPEAFKDTQHTNRIRAILFTGLQLAHLWRQMGGRSRHLIFSKRKIKQNIHAIARMQFQLADK</sequence>
<keyword evidence="2 4" id="KW-0963">Cytoplasm</keyword>
<dbReference type="PANTHER" id="PTHR38100">
    <property type="entry name" value="HIGH FREQUENCY LYSOGENIZATION PROTEIN HFLD"/>
    <property type="match status" value="1"/>
</dbReference>
<dbReference type="STRING" id="1219383.SAMN05421733_102178"/>
<dbReference type="InterPro" id="IPR007451">
    <property type="entry name" value="HflD"/>
</dbReference>
<dbReference type="OrthoDB" id="9788031at2"/>
<dbReference type="EMBL" id="FMYL01000002">
    <property type="protein sequence ID" value="SDB85123.1"/>
    <property type="molecule type" value="Genomic_DNA"/>
</dbReference>
<dbReference type="HAMAP" id="MF_00695">
    <property type="entry name" value="HflD_protein"/>
    <property type="match status" value="1"/>
</dbReference>
<keyword evidence="1 4" id="KW-1003">Cell membrane</keyword>
<comment type="subcellular location">
    <subcellularLocation>
        <location evidence="4">Cytoplasm</location>
    </subcellularLocation>
    <subcellularLocation>
        <location evidence="4">Cell membrane</location>
        <topology evidence="4">Peripheral membrane protein</topology>
        <orientation evidence="4">Cytoplasmic side</orientation>
    </subcellularLocation>
</comment>
<keyword evidence="3 4" id="KW-0472">Membrane</keyword>
<comment type="similarity">
    <text evidence="4">Belongs to the HflD family.</text>
</comment>
<dbReference type="GO" id="GO:0005737">
    <property type="term" value="C:cytoplasm"/>
    <property type="evidence" value="ECO:0007669"/>
    <property type="project" value="UniProtKB-SubCell"/>
</dbReference>
<dbReference type="PANTHER" id="PTHR38100:SF1">
    <property type="entry name" value="HIGH FREQUENCY LYSOGENIZATION PROTEIN HFLD"/>
    <property type="match status" value="1"/>
</dbReference>
<evidence type="ECO:0000313" key="6">
    <source>
        <dbReference type="Proteomes" id="UP000242501"/>
    </source>
</evidence>
<gene>
    <name evidence="4" type="primary">hflD</name>
    <name evidence="5" type="ORF">SAMN05421733_102178</name>
</gene>
<dbReference type="InterPro" id="IPR035932">
    <property type="entry name" value="HflD-like_sf"/>
</dbReference>
<dbReference type="GO" id="GO:0005886">
    <property type="term" value="C:plasma membrane"/>
    <property type="evidence" value="ECO:0007669"/>
    <property type="project" value="UniProtKB-SubCell"/>
</dbReference>
<proteinExistence type="inferred from homology"/>
<dbReference type="Proteomes" id="UP000242501">
    <property type="component" value="Unassembled WGS sequence"/>
</dbReference>
<reference evidence="6" key="1">
    <citation type="submission" date="2016-09" db="EMBL/GenBank/DDBJ databases">
        <authorList>
            <person name="Varghese N."/>
            <person name="Submissions S."/>
        </authorList>
    </citation>
    <scope>NUCLEOTIDE SEQUENCE [LARGE SCALE GENOMIC DNA]</scope>
    <source>
        <strain evidence="6">ANC 4422</strain>
    </source>
</reference>
<organism evidence="5 6">
    <name type="scientific">Acinetobacter boissieri</name>
    <dbReference type="NCBI Taxonomy" id="1219383"/>
    <lineage>
        <taxon>Bacteria</taxon>
        <taxon>Pseudomonadati</taxon>
        <taxon>Pseudomonadota</taxon>
        <taxon>Gammaproteobacteria</taxon>
        <taxon>Moraxellales</taxon>
        <taxon>Moraxellaceae</taxon>
        <taxon>Acinetobacter</taxon>
    </lineage>
</organism>
<keyword evidence="6" id="KW-1185">Reference proteome</keyword>
<dbReference type="Gene3D" id="1.10.3890.10">
    <property type="entry name" value="HflD-like"/>
    <property type="match status" value="1"/>
</dbReference>
<evidence type="ECO:0000256" key="4">
    <source>
        <dbReference type="HAMAP-Rule" id="MF_00695"/>
    </source>
</evidence>
<dbReference type="AlphaFoldDB" id="A0A1G6GTB4"/>